<dbReference type="GO" id="GO:0005886">
    <property type="term" value="C:plasma membrane"/>
    <property type="evidence" value="ECO:0007669"/>
    <property type="project" value="TreeGrafter"/>
</dbReference>
<sequence>MERPSGGWREVIEPGRENGASEAGASTTPWGRGVPIASVRLRQRKAGLRRARVHRLIAHVLLSRGLQRGIAALVSARGPPYGSEARVTEAAYFSQQPQDQVVVAGQSVTLPCVIVGYRGMVQWTKDGLALGGERDLPGWTRYSLMGDPLSGEHSLVIDTAELADDAIYECQATQAALRSHRAKLTVLASGLERQNLEESGQVRKRDAGPYLTILTRSIWVDRLPGHQPPGGRTLPKSRPAPEHELQLPLRVLCETDRTWRGSSHRGVKTQPIAPSRLDSRRISVLAVPPSDPVVEGGPVVRLKAHAPHNLTCRASGAKPAAEITWYRDGEVMHTAIYSKVSPLTACGSEGADTRSGHGSALSACGFQLFSSPPLHCTQKKL</sequence>
<dbReference type="CDD" id="cd00096">
    <property type="entry name" value="Ig"/>
    <property type="match status" value="1"/>
</dbReference>
<keyword evidence="8" id="KW-1015">Disulfide bond</keyword>
<dbReference type="InterPro" id="IPR036179">
    <property type="entry name" value="Ig-like_dom_sf"/>
</dbReference>
<dbReference type="InterPro" id="IPR003599">
    <property type="entry name" value="Ig_sub"/>
</dbReference>
<dbReference type="PANTHER" id="PTHR11640:SF51">
    <property type="entry name" value="KIN OF IRRE-LIKE PROTEIN 2"/>
    <property type="match status" value="1"/>
</dbReference>
<keyword evidence="14" id="KW-1185">Reference proteome</keyword>
<feature type="domain" description="Ig-like" evidence="12">
    <location>
        <begin position="274"/>
        <end position="329"/>
    </location>
</feature>
<dbReference type="Gene3D" id="2.60.40.10">
    <property type="entry name" value="Immunoglobulins"/>
    <property type="match status" value="2"/>
</dbReference>
<keyword evidence="4" id="KW-0732">Signal</keyword>
<proteinExistence type="inferred from homology"/>
<comment type="subcellular location">
    <subcellularLocation>
        <location evidence="1">Membrane</location>
        <topology evidence="1">Single-pass type I membrane protein</topology>
    </subcellularLocation>
</comment>
<dbReference type="PROSITE" id="PS50835">
    <property type="entry name" value="IG_LIKE"/>
    <property type="match status" value="2"/>
</dbReference>
<keyword evidence="3" id="KW-0812">Transmembrane</keyword>
<evidence type="ECO:0000256" key="9">
    <source>
        <dbReference type="ARBA" id="ARBA00023180"/>
    </source>
</evidence>
<dbReference type="FunFam" id="2.60.40.10:FF:000077">
    <property type="entry name" value="Kirre like nephrin family adhesion molecule 3"/>
    <property type="match status" value="1"/>
</dbReference>
<organism evidence="13 14">
    <name type="scientific">Electrophorus voltai</name>
    <dbReference type="NCBI Taxonomy" id="2609070"/>
    <lineage>
        <taxon>Eukaryota</taxon>
        <taxon>Metazoa</taxon>
        <taxon>Chordata</taxon>
        <taxon>Craniata</taxon>
        <taxon>Vertebrata</taxon>
        <taxon>Euteleostomi</taxon>
        <taxon>Actinopterygii</taxon>
        <taxon>Neopterygii</taxon>
        <taxon>Teleostei</taxon>
        <taxon>Ostariophysi</taxon>
        <taxon>Gymnotiformes</taxon>
        <taxon>Gymnotoidei</taxon>
        <taxon>Gymnotidae</taxon>
        <taxon>Electrophorus</taxon>
    </lineage>
</organism>
<keyword evidence="10" id="KW-0393">Immunoglobulin domain</keyword>
<dbReference type="InterPro" id="IPR007110">
    <property type="entry name" value="Ig-like_dom"/>
</dbReference>
<dbReference type="SUPFAM" id="SSF48726">
    <property type="entry name" value="Immunoglobulin"/>
    <property type="match status" value="2"/>
</dbReference>
<keyword evidence="6" id="KW-1133">Transmembrane helix</keyword>
<evidence type="ECO:0000256" key="5">
    <source>
        <dbReference type="ARBA" id="ARBA00022737"/>
    </source>
</evidence>
<dbReference type="PANTHER" id="PTHR11640">
    <property type="entry name" value="NEPHRIN"/>
    <property type="match status" value="1"/>
</dbReference>
<comment type="similarity">
    <text evidence="2">Belongs to the immunoglobulin superfamily.</text>
</comment>
<reference evidence="13" key="1">
    <citation type="submission" date="2023-03" db="EMBL/GenBank/DDBJ databases">
        <title>Electrophorus voltai genome.</title>
        <authorList>
            <person name="Bian C."/>
        </authorList>
    </citation>
    <scope>NUCLEOTIDE SEQUENCE</scope>
    <source>
        <strain evidence="13">CB-2022</strain>
        <tissue evidence="13">Muscle</tissue>
    </source>
</reference>
<evidence type="ECO:0000256" key="8">
    <source>
        <dbReference type="ARBA" id="ARBA00023157"/>
    </source>
</evidence>
<evidence type="ECO:0000256" key="4">
    <source>
        <dbReference type="ARBA" id="ARBA00022729"/>
    </source>
</evidence>
<dbReference type="Pfam" id="PF07679">
    <property type="entry name" value="I-set"/>
    <property type="match status" value="1"/>
</dbReference>
<keyword evidence="9" id="KW-0325">Glycoprotein</keyword>
<keyword evidence="7" id="KW-0472">Membrane</keyword>
<feature type="region of interest" description="Disordered" evidence="11">
    <location>
        <begin position="222"/>
        <end position="241"/>
    </location>
</feature>
<feature type="region of interest" description="Disordered" evidence="11">
    <location>
        <begin position="1"/>
        <end position="29"/>
    </location>
</feature>
<dbReference type="InterPro" id="IPR013162">
    <property type="entry name" value="CD80_C2-set"/>
</dbReference>
<name>A0AAD9DM34_9TELE</name>
<evidence type="ECO:0000256" key="11">
    <source>
        <dbReference type="SAM" id="MobiDB-lite"/>
    </source>
</evidence>
<evidence type="ECO:0000256" key="3">
    <source>
        <dbReference type="ARBA" id="ARBA00022692"/>
    </source>
</evidence>
<evidence type="ECO:0000256" key="10">
    <source>
        <dbReference type="ARBA" id="ARBA00023319"/>
    </source>
</evidence>
<evidence type="ECO:0000313" key="14">
    <source>
        <dbReference type="Proteomes" id="UP001239994"/>
    </source>
</evidence>
<accession>A0AAD9DM34</accession>
<evidence type="ECO:0000256" key="1">
    <source>
        <dbReference type="ARBA" id="ARBA00004479"/>
    </source>
</evidence>
<evidence type="ECO:0000256" key="6">
    <source>
        <dbReference type="ARBA" id="ARBA00022989"/>
    </source>
</evidence>
<dbReference type="Proteomes" id="UP001239994">
    <property type="component" value="Unassembled WGS sequence"/>
</dbReference>
<dbReference type="InterPro" id="IPR013783">
    <property type="entry name" value="Ig-like_fold"/>
</dbReference>
<dbReference type="GO" id="GO:0050839">
    <property type="term" value="F:cell adhesion molecule binding"/>
    <property type="evidence" value="ECO:0007669"/>
    <property type="project" value="TreeGrafter"/>
</dbReference>
<comment type="caution">
    <text evidence="13">The sequence shown here is derived from an EMBL/GenBank/DDBJ whole genome shotgun (WGS) entry which is preliminary data.</text>
</comment>
<evidence type="ECO:0000259" key="12">
    <source>
        <dbReference type="PROSITE" id="PS50835"/>
    </source>
</evidence>
<evidence type="ECO:0000256" key="7">
    <source>
        <dbReference type="ARBA" id="ARBA00023136"/>
    </source>
</evidence>
<protein>
    <recommendedName>
        <fullName evidence="12">Ig-like domain-containing protein</fullName>
    </recommendedName>
</protein>
<evidence type="ECO:0000256" key="2">
    <source>
        <dbReference type="ARBA" id="ARBA00008637"/>
    </source>
</evidence>
<dbReference type="InterPro" id="IPR051275">
    <property type="entry name" value="Cell_adhesion_signaling"/>
</dbReference>
<dbReference type="Pfam" id="PF08205">
    <property type="entry name" value="C2-set_2"/>
    <property type="match status" value="1"/>
</dbReference>
<keyword evidence="5" id="KW-0677">Repeat</keyword>
<gene>
    <name evidence="13" type="ORF">P4O66_003226</name>
</gene>
<evidence type="ECO:0000313" key="13">
    <source>
        <dbReference type="EMBL" id="KAK1785853.1"/>
    </source>
</evidence>
<dbReference type="InterPro" id="IPR013098">
    <property type="entry name" value="Ig_I-set"/>
</dbReference>
<dbReference type="GO" id="GO:0098609">
    <property type="term" value="P:cell-cell adhesion"/>
    <property type="evidence" value="ECO:0007669"/>
    <property type="project" value="TreeGrafter"/>
</dbReference>
<dbReference type="GO" id="GO:0005911">
    <property type="term" value="C:cell-cell junction"/>
    <property type="evidence" value="ECO:0007669"/>
    <property type="project" value="TreeGrafter"/>
</dbReference>
<dbReference type="EMBL" id="JAROKS010000025">
    <property type="protein sequence ID" value="KAK1785853.1"/>
    <property type="molecule type" value="Genomic_DNA"/>
</dbReference>
<feature type="domain" description="Ig-like" evidence="12">
    <location>
        <begin position="80"/>
        <end position="185"/>
    </location>
</feature>
<dbReference type="SMART" id="SM00409">
    <property type="entry name" value="IG"/>
    <property type="match status" value="1"/>
</dbReference>
<dbReference type="AlphaFoldDB" id="A0AAD9DM34"/>